<feature type="domain" description="Glycosyl transferase family 1" evidence="1">
    <location>
        <begin position="199"/>
        <end position="342"/>
    </location>
</feature>
<dbReference type="EMBL" id="JAPDPI010000001">
    <property type="protein sequence ID" value="MCW3804139.1"/>
    <property type="molecule type" value="Genomic_DNA"/>
</dbReference>
<dbReference type="CDD" id="cd03809">
    <property type="entry name" value="GT4_MtfB-like"/>
    <property type="match status" value="1"/>
</dbReference>
<dbReference type="Proteomes" id="UP001207408">
    <property type="component" value="Unassembled WGS sequence"/>
</dbReference>
<dbReference type="SUPFAM" id="SSF53756">
    <property type="entry name" value="UDP-Glycosyltransferase/glycogen phosphorylase"/>
    <property type="match status" value="1"/>
</dbReference>
<comment type="caution">
    <text evidence="2">The sequence shown here is derived from an EMBL/GenBank/DDBJ whole genome shotgun (WGS) entry which is preliminary data.</text>
</comment>
<evidence type="ECO:0000313" key="2">
    <source>
        <dbReference type="EMBL" id="MCW3804139.1"/>
    </source>
</evidence>
<name>A0AAE3MAM7_9BACT</name>
<dbReference type="PANTHER" id="PTHR46401">
    <property type="entry name" value="GLYCOSYLTRANSFERASE WBBK-RELATED"/>
    <property type="match status" value="1"/>
</dbReference>
<dbReference type="Gene3D" id="3.40.50.2000">
    <property type="entry name" value="Glycogen Phosphorylase B"/>
    <property type="match status" value="2"/>
</dbReference>
<dbReference type="Pfam" id="PF00534">
    <property type="entry name" value="Glycos_transf_1"/>
    <property type="match status" value="1"/>
</dbReference>
<dbReference type="InterPro" id="IPR001296">
    <property type="entry name" value="Glyco_trans_1"/>
</dbReference>
<dbReference type="GO" id="GO:0016757">
    <property type="term" value="F:glycosyltransferase activity"/>
    <property type="evidence" value="ECO:0007669"/>
    <property type="project" value="InterPro"/>
</dbReference>
<evidence type="ECO:0000313" key="3">
    <source>
        <dbReference type="Proteomes" id="UP001207408"/>
    </source>
</evidence>
<proteinExistence type="predicted"/>
<accession>A0AAE3MAM7</accession>
<reference evidence="2" key="1">
    <citation type="submission" date="2022-10" db="EMBL/GenBank/DDBJ databases">
        <authorList>
            <person name="Yu W.X."/>
        </authorList>
    </citation>
    <scope>NUCLEOTIDE SEQUENCE</scope>
    <source>
        <strain evidence="2">D04</strain>
    </source>
</reference>
<keyword evidence="3" id="KW-1185">Reference proteome</keyword>
<dbReference type="AlphaFoldDB" id="A0AAE3MAM7"/>
<gene>
    <name evidence="2" type="ORF">OM074_00810</name>
</gene>
<dbReference type="PANTHER" id="PTHR46401:SF8">
    <property type="entry name" value="BLL6006 PROTEIN"/>
    <property type="match status" value="1"/>
</dbReference>
<protein>
    <submittedName>
        <fullName evidence="2">Glycosyltransferase family 4 protein</fullName>
    </submittedName>
</protein>
<sequence>MKRLKIGLLFNFQPTWMGGITYIINLVKTFNYLKDEDKPEITLFYSADLKKHIGEFQYPYLKLIEQNAPSLIKGFLLSFIKRKNVFVDDLVVEHNLDAIYPARNYPVKSRTKAKIVAWYADLQHKYYPKFFTRETLVHRAVRLFFMLKNSSDLVVSSRAVLDDFYRFYKIRKELNIHVFHFVSINKDFESNGIEQLRGKYNLPENYFMVSNQFHKHKNHKVLLLALARLNEIGIKKYIAMTGSFPQATNSQYIAELHELIEKHNLSDQINFLGLIPRADQIQLMKNCQAIIQPSLFEGWSTVIEDAISIQVPVIAANLPVNIEQLGDKAIYFEPHKDEQLSDILCNYPERDFHHKPYGNYDERIVNSVEILMKVFVK</sequence>
<dbReference type="RefSeq" id="WP_301197362.1">
    <property type="nucleotide sequence ID" value="NZ_JAPDPI010000001.1"/>
</dbReference>
<evidence type="ECO:0000259" key="1">
    <source>
        <dbReference type="Pfam" id="PF00534"/>
    </source>
</evidence>
<organism evidence="2 3">
    <name type="scientific">Plebeiibacterium marinum</name>
    <dbReference type="NCBI Taxonomy" id="2992111"/>
    <lineage>
        <taxon>Bacteria</taxon>
        <taxon>Pseudomonadati</taxon>
        <taxon>Bacteroidota</taxon>
        <taxon>Bacteroidia</taxon>
        <taxon>Marinilabiliales</taxon>
        <taxon>Marinilabiliaceae</taxon>
        <taxon>Plebeiibacterium</taxon>
    </lineage>
</organism>